<keyword evidence="3" id="KW-1185">Reference proteome</keyword>
<evidence type="ECO:0000256" key="1">
    <source>
        <dbReference type="SAM" id="MobiDB-lite"/>
    </source>
</evidence>
<feature type="non-terminal residue" evidence="2">
    <location>
        <position position="1"/>
    </location>
</feature>
<accession>A0AA40LGF7</accession>
<dbReference type="EMBL" id="JAULJE010000020">
    <property type="protein sequence ID" value="KAK1330974.1"/>
    <property type="molecule type" value="Genomic_DNA"/>
</dbReference>
<proteinExistence type="predicted"/>
<name>A0AA40LGF7_CNENI</name>
<sequence>VLRPRNNAQGSPLPGPPTPTSEVLGGCGGWDGALARVSHAVGEGLRLDGVALSTMARNYEQLKPKLWSAIPPYNAQQDYHARRYFKSRVVPPILQKTGQDHGGTGRDGWIVDYFHIFGEEQKYINRRNWSGAGKWSPLGRVVCIPQIRERKPGEHSHRSWVGPNTTCGSGESKRALHAGSGLSLHPPGHSCQQVIGHDYYNADVKMIRGFNGRFGYRRNTPALRQCPSVFGEVTRLPLF</sequence>
<dbReference type="AlphaFoldDB" id="A0AA40LGF7"/>
<dbReference type="Pfam" id="PF15075">
    <property type="entry name" value="SPMAP1-like"/>
    <property type="match status" value="2"/>
</dbReference>
<dbReference type="PANTHER" id="PTHR34221:SF2">
    <property type="entry name" value="RIKEN CDNA 1700001P01 GENE"/>
    <property type="match status" value="1"/>
</dbReference>
<evidence type="ECO:0000313" key="2">
    <source>
        <dbReference type="EMBL" id="KAK1330974.1"/>
    </source>
</evidence>
<evidence type="ECO:0000313" key="3">
    <source>
        <dbReference type="Proteomes" id="UP001177744"/>
    </source>
</evidence>
<gene>
    <name evidence="2" type="ORF">QTO34_008918</name>
</gene>
<feature type="region of interest" description="Disordered" evidence="1">
    <location>
        <begin position="1"/>
        <end position="21"/>
    </location>
</feature>
<reference evidence="2" key="1">
    <citation type="submission" date="2023-06" db="EMBL/GenBank/DDBJ databases">
        <title>Reference genome for the Northern bat (Eptesicus nilssonii), a most northern bat species.</title>
        <authorList>
            <person name="Laine V.N."/>
            <person name="Pulliainen A.T."/>
            <person name="Lilley T.M."/>
        </authorList>
    </citation>
    <scope>NUCLEOTIDE SEQUENCE</scope>
    <source>
        <strain evidence="2">BLF_Eptnil</strain>
        <tissue evidence="2">Kidney</tissue>
    </source>
</reference>
<dbReference type="Proteomes" id="UP001177744">
    <property type="component" value="Unassembled WGS sequence"/>
</dbReference>
<dbReference type="PANTHER" id="PTHR34221">
    <property type="entry name" value="HYPOTHETICAL PROTEIN LOC691189"/>
    <property type="match status" value="1"/>
</dbReference>
<comment type="caution">
    <text evidence="2">The sequence shown here is derived from an EMBL/GenBank/DDBJ whole genome shotgun (WGS) entry which is preliminary data.</text>
</comment>
<organism evidence="2 3">
    <name type="scientific">Cnephaeus nilssonii</name>
    <name type="common">Northern bat</name>
    <name type="synonym">Eptesicus nilssonii</name>
    <dbReference type="NCBI Taxonomy" id="3371016"/>
    <lineage>
        <taxon>Eukaryota</taxon>
        <taxon>Metazoa</taxon>
        <taxon>Chordata</taxon>
        <taxon>Craniata</taxon>
        <taxon>Vertebrata</taxon>
        <taxon>Euteleostomi</taxon>
        <taxon>Mammalia</taxon>
        <taxon>Eutheria</taxon>
        <taxon>Laurasiatheria</taxon>
        <taxon>Chiroptera</taxon>
        <taxon>Yangochiroptera</taxon>
        <taxon>Vespertilionidae</taxon>
        <taxon>Cnephaeus</taxon>
    </lineage>
</organism>
<dbReference type="InterPro" id="IPR028027">
    <property type="entry name" value="SPMAP1"/>
</dbReference>
<protein>
    <submittedName>
        <fullName evidence="2">Uncharacterized protein</fullName>
    </submittedName>
</protein>